<dbReference type="EMBL" id="AZBU02000009">
    <property type="protein sequence ID" value="TKR64798.1"/>
    <property type="molecule type" value="Genomic_DNA"/>
</dbReference>
<sequence>MEKKPSFSNIVQSLKTWKENPQIVELICQEIERINFEDNKDRLACIEELEDLENVRRISKTVQYLINTGTYYNKQGYQVTFEEYEDAVYVKDEKDKKKRCGILIAIVLLIAVCWCVFHVFVEGASEASEEEGQ</sequence>
<keyword evidence="1" id="KW-0472">Membrane</keyword>
<reference evidence="2 3" key="2">
    <citation type="journal article" date="2019" name="G3 (Bethesda)">
        <title>Hybrid Assembly of the Genome of the Entomopathogenic Nematode Steinernema carpocapsae Identifies the X-Chromosome.</title>
        <authorList>
            <person name="Serra L."/>
            <person name="Macchietto M."/>
            <person name="Macias-Munoz A."/>
            <person name="McGill C.J."/>
            <person name="Rodriguez I.M."/>
            <person name="Rodriguez B."/>
            <person name="Murad R."/>
            <person name="Mortazavi A."/>
        </authorList>
    </citation>
    <scope>NUCLEOTIDE SEQUENCE [LARGE SCALE GENOMIC DNA]</scope>
    <source>
        <strain evidence="2 3">ALL</strain>
    </source>
</reference>
<evidence type="ECO:0000313" key="2">
    <source>
        <dbReference type="EMBL" id="TKR64798.1"/>
    </source>
</evidence>
<reference evidence="2 3" key="1">
    <citation type="journal article" date="2015" name="Genome Biol.">
        <title>Comparative genomics of Steinernema reveals deeply conserved gene regulatory networks.</title>
        <authorList>
            <person name="Dillman A.R."/>
            <person name="Macchietto M."/>
            <person name="Porter C.F."/>
            <person name="Rogers A."/>
            <person name="Williams B."/>
            <person name="Antoshechkin I."/>
            <person name="Lee M.M."/>
            <person name="Goodwin Z."/>
            <person name="Lu X."/>
            <person name="Lewis E.E."/>
            <person name="Goodrich-Blair H."/>
            <person name="Stock S.P."/>
            <person name="Adams B.J."/>
            <person name="Sternberg P.W."/>
            <person name="Mortazavi A."/>
        </authorList>
    </citation>
    <scope>NUCLEOTIDE SEQUENCE [LARGE SCALE GENOMIC DNA]</scope>
    <source>
        <strain evidence="2 3">ALL</strain>
    </source>
</reference>
<evidence type="ECO:0000313" key="3">
    <source>
        <dbReference type="Proteomes" id="UP000298663"/>
    </source>
</evidence>
<keyword evidence="3" id="KW-1185">Reference proteome</keyword>
<dbReference type="AlphaFoldDB" id="A0A4U5M7B9"/>
<dbReference type="Proteomes" id="UP000298663">
    <property type="component" value="Unassembled WGS sequence"/>
</dbReference>
<gene>
    <name evidence="2" type="ORF">L596_025277</name>
</gene>
<accession>A0A4U5M7B9</accession>
<comment type="caution">
    <text evidence="2">The sequence shown here is derived from an EMBL/GenBank/DDBJ whole genome shotgun (WGS) entry which is preliminary data.</text>
</comment>
<protein>
    <submittedName>
        <fullName evidence="2">Uncharacterized protein</fullName>
    </submittedName>
</protein>
<evidence type="ECO:0000256" key="1">
    <source>
        <dbReference type="SAM" id="Phobius"/>
    </source>
</evidence>
<keyword evidence="1" id="KW-0812">Transmembrane</keyword>
<feature type="transmembrane region" description="Helical" evidence="1">
    <location>
        <begin position="100"/>
        <end position="121"/>
    </location>
</feature>
<name>A0A4U5M7B9_STECR</name>
<proteinExistence type="predicted"/>
<keyword evidence="1" id="KW-1133">Transmembrane helix</keyword>
<organism evidence="2 3">
    <name type="scientific">Steinernema carpocapsae</name>
    <name type="common">Entomopathogenic nematode</name>
    <dbReference type="NCBI Taxonomy" id="34508"/>
    <lineage>
        <taxon>Eukaryota</taxon>
        <taxon>Metazoa</taxon>
        <taxon>Ecdysozoa</taxon>
        <taxon>Nematoda</taxon>
        <taxon>Chromadorea</taxon>
        <taxon>Rhabditida</taxon>
        <taxon>Tylenchina</taxon>
        <taxon>Panagrolaimomorpha</taxon>
        <taxon>Strongyloidoidea</taxon>
        <taxon>Steinernematidae</taxon>
        <taxon>Steinernema</taxon>
    </lineage>
</organism>